<proteinExistence type="predicted"/>
<evidence type="ECO:0000313" key="1">
    <source>
        <dbReference type="EMBL" id="CAI9161933.1"/>
    </source>
</evidence>
<evidence type="ECO:0000313" key="2">
    <source>
        <dbReference type="Proteomes" id="UP001176941"/>
    </source>
</evidence>
<protein>
    <submittedName>
        <fullName evidence="1">Uncharacterized protein</fullName>
    </submittedName>
</protein>
<dbReference type="EMBL" id="OX459956">
    <property type="protein sequence ID" value="CAI9161933.1"/>
    <property type="molecule type" value="Genomic_DNA"/>
</dbReference>
<accession>A0ABN8YK25</accession>
<gene>
    <name evidence="1" type="ORF">MRATA1EN1_LOCUS10895</name>
</gene>
<organism evidence="1 2">
    <name type="scientific">Rangifer tarandus platyrhynchus</name>
    <name type="common">Svalbard reindeer</name>
    <dbReference type="NCBI Taxonomy" id="3082113"/>
    <lineage>
        <taxon>Eukaryota</taxon>
        <taxon>Metazoa</taxon>
        <taxon>Chordata</taxon>
        <taxon>Craniata</taxon>
        <taxon>Vertebrata</taxon>
        <taxon>Euteleostomi</taxon>
        <taxon>Mammalia</taxon>
        <taxon>Eutheria</taxon>
        <taxon>Laurasiatheria</taxon>
        <taxon>Artiodactyla</taxon>
        <taxon>Ruminantia</taxon>
        <taxon>Pecora</taxon>
        <taxon>Cervidae</taxon>
        <taxon>Odocoileinae</taxon>
        <taxon>Rangifer</taxon>
    </lineage>
</organism>
<keyword evidence="2" id="KW-1185">Reference proteome</keyword>
<name>A0ABN8YK25_RANTA</name>
<sequence length="116" mass="12640">MSDPELNIISLSHYTHTHTPLLGGYHPKETEVSNGAHICSGLRMELPQELNGKESAYNAEDTGDTGDACSIRGLGRSPVGGNCNPLKYFCQENSTDRGVWRPTVHGVAKSWTRLSN</sequence>
<dbReference type="Proteomes" id="UP001176941">
    <property type="component" value="Chromosome 20"/>
</dbReference>
<reference evidence="1" key="1">
    <citation type="submission" date="2023-04" db="EMBL/GenBank/DDBJ databases">
        <authorList>
            <consortium name="ELIXIR-Norway"/>
        </authorList>
    </citation>
    <scope>NUCLEOTIDE SEQUENCE [LARGE SCALE GENOMIC DNA]</scope>
</reference>